<keyword evidence="2" id="KW-0238">DNA-binding</keyword>
<reference evidence="7" key="1">
    <citation type="journal article" date="2019" name="Int. J. Syst. Evol. Microbiol.">
        <title>The Global Catalogue of Microorganisms (GCM) 10K type strain sequencing project: providing services to taxonomists for standard genome sequencing and annotation.</title>
        <authorList>
            <consortium name="The Broad Institute Genomics Platform"/>
            <consortium name="The Broad Institute Genome Sequencing Center for Infectious Disease"/>
            <person name="Wu L."/>
            <person name="Ma J."/>
        </authorList>
    </citation>
    <scope>NUCLEOTIDE SEQUENCE [LARGE SCALE GENOMIC DNA]</scope>
    <source>
        <strain evidence="7">ZS-35-S2</strain>
    </source>
</reference>
<feature type="domain" description="HTH iclR-type" evidence="4">
    <location>
        <begin position="21"/>
        <end position="83"/>
    </location>
</feature>
<dbReference type="SMART" id="SM00346">
    <property type="entry name" value="HTH_ICLR"/>
    <property type="match status" value="1"/>
</dbReference>
<dbReference type="PANTHER" id="PTHR30136">
    <property type="entry name" value="HELIX-TURN-HELIX TRANSCRIPTIONAL REGULATOR, ICLR FAMILY"/>
    <property type="match status" value="1"/>
</dbReference>
<dbReference type="SUPFAM" id="SSF46785">
    <property type="entry name" value="Winged helix' DNA-binding domain"/>
    <property type="match status" value="1"/>
</dbReference>
<evidence type="ECO:0000313" key="7">
    <source>
        <dbReference type="Proteomes" id="UP001597371"/>
    </source>
</evidence>
<gene>
    <name evidence="6" type="ORF">ACFSKQ_12530</name>
</gene>
<proteinExistence type="predicted"/>
<dbReference type="Proteomes" id="UP001597371">
    <property type="component" value="Unassembled WGS sequence"/>
</dbReference>
<dbReference type="InterPro" id="IPR029016">
    <property type="entry name" value="GAF-like_dom_sf"/>
</dbReference>
<dbReference type="InterPro" id="IPR036388">
    <property type="entry name" value="WH-like_DNA-bd_sf"/>
</dbReference>
<dbReference type="Gene3D" id="3.30.450.40">
    <property type="match status" value="1"/>
</dbReference>
<keyword evidence="3" id="KW-0804">Transcription</keyword>
<dbReference type="InterPro" id="IPR014757">
    <property type="entry name" value="Tscrpt_reg_IclR_C"/>
</dbReference>
<evidence type="ECO:0000256" key="3">
    <source>
        <dbReference type="ARBA" id="ARBA00023163"/>
    </source>
</evidence>
<keyword evidence="1" id="KW-0805">Transcription regulation</keyword>
<keyword evidence="7" id="KW-1185">Reference proteome</keyword>
<dbReference type="InterPro" id="IPR036390">
    <property type="entry name" value="WH_DNA-bd_sf"/>
</dbReference>
<dbReference type="Gene3D" id="1.10.10.10">
    <property type="entry name" value="Winged helix-like DNA-binding domain superfamily/Winged helix DNA-binding domain"/>
    <property type="match status" value="1"/>
</dbReference>
<name>A0ABW5CM35_9HYPH</name>
<evidence type="ECO:0000256" key="1">
    <source>
        <dbReference type="ARBA" id="ARBA00023015"/>
    </source>
</evidence>
<dbReference type="SUPFAM" id="SSF55781">
    <property type="entry name" value="GAF domain-like"/>
    <property type="match status" value="1"/>
</dbReference>
<dbReference type="PROSITE" id="PS51078">
    <property type="entry name" value="ICLR_ED"/>
    <property type="match status" value="1"/>
</dbReference>
<organism evidence="6 7">
    <name type="scientific">Aureimonas populi</name>
    <dbReference type="NCBI Taxonomy" id="1701758"/>
    <lineage>
        <taxon>Bacteria</taxon>
        <taxon>Pseudomonadati</taxon>
        <taxon>Pseudomonadota</taxon>
        <taxon>Alphaproteobacteria</taxon>
        <taxon>Hyphomicrobiales</taxon>
        <taxon>Aurantimonadaceae</taxon>
        <taxon>Aureimonas</taxon>
    </lineage>
</organism>
<evidence type="ECO:0000259" key="4">
    <source>
        <dbReference type="PROSITE" id="PS51077"/>
    </source>
</evidence>
<dbReference type="InterPro" id="IPR005471">
    <property type="entry name" value="Tscrpt_reg_IclR_N"/>
</dbReference>
<dbReference type="PANTHER" id="PTHR30136:SF35">
    <property type="entry name" value="HTH-TYPE TRANSCRIPTIONAL REGULATOR RV1719"/>
    <property type="match status" value="1"/>
</dbReference>
<evidence type="ECO:0000256" key="2">
    <source>
        <dbReference type="ARBA" id="ARBA00023125"/>
    </source>
</evidence>
<evidence type="ECO:0000259" key="5">
    <source>
        <dbReference type="PROSITE" id="PS51078"/>
    </source>
</evidence>
<dbReference type="EMBL" id="JBHUIJ010000015">
    <property type="protein sequence ID" value="MFD2238275.1"/>
    <property type="molecule type" value="Genomic_DNA"/>
</dbReference>
<evidence type="ECO:0000313" key="6">
    <source>
        <dbReference type="EMBL" id="MFD2238275.1"/>
    </source>
</evidence>
<accession>A0ABW5CM35</accession>
<dbReference type="RefSeq" id="WP_209738840.1">
    <property type="nucleotide sequence ID" value="NZ_CP072611.1"/>
</dbReference>
<dbReference type="InterPro" id="IPR050707">
    <property type="entry name" value="HTH_MetabolicPath_Reg"/>
</dbReference>
<protein>
    <submittedName>
        <fullName evidence="6">IclR family transcriptional regulator</fullName>
    </submittedName>
</protein>
<dbReference type="PROSITE" id="PS51077">
    <property type="entry name" value="HTH_ICLR"/>
    <property type="match status" value="1"/>
</dbReference>
<dbReference type="Pfam" id="PF01614">
    <property type="entry name" value="IclR_C"/>
    <property type="match status" value="1"/>
</dbReference>
<sequence>MAEDEAGESATGAPLAGRLFVSSLEKAMRVLAAFGEERPEMALRDLSEAAGLDKSATQRFAATFHQLGYLEKDRVTRRFRPSVRFMELANAYLWADPMVRSAMPRLIDLHQSLGETVNLARLDGQDIVYLVRLPSARTSFPAMIPGRRVPALNTASGCVMLGCRAPGERASAVASWRVRRFTSLTLMDRALLAERVERASRERVAVTVNQLMLNEVSAAVPLQAPDGGLYAVHCSLSGTLWTEERARAEIIPHLQDVANALA</sequence>
<comment type="caution">
    <text evidence="6">The sequence shown here is derived from an EMBL/GenBank/DDBJ whole genome shotgun (WGS) entry which is preliminary data.</text>
</comment>
<dbReference type="Pfam" id="PF09339">
    <property type="entry name" value="HTH_IclR"/>
    <property type="match status" value="1"/>
</dbReference>
<feature type="domain" description="IclR-ED" evidence="5">
    <location>
        <begin position="84"/>
        <end position="262"/>
    </location>
</feature>